<keyword evidence="4" id="KW-1185">Reference proteome</keyword>
<protein>
    <submittedName>
        <fullName evidence="2">Uncharacterized protein</fullName>
    </submittedName>
</protein>
<reference evidence="3 4" key="1">
    <citation type="submission" date="2019-03" db="EMBL/GenBank/DDBJ databases">
        <title>Genomic Encyclopedia of Type Strains, Phase IV (KMG-V): Genome sequencing to study the core and pangenomes of soil and plant-associated prokaryotes.</title>
        <authorList>
            <person name="Whitman W."/>
        </authorList>
    </citation>
    <scope>NUCLEOTIDE SEQUENCE [LARGE SCALE GENOMIC DNA]</scope>
    <source>
        <strain evidence="1 4">Gr42</strain>
        <strain evidence="2 3">IE4868</strain>
    </source>
</reference>
<accession>A0A4R3RG36</accession>
<organism evidence="2 3">
    <name type="scientific">Rhizobium azibense</name>
    <dbReference type="NCBI Taxonomy" id="1136135"/>
    <lineage>
        <taxon>Bacteria</taxon>
        <taxon>Pseudomonadati</taxon>
        <taxon>Pseudomonadota</taxon>
        <taxon>Alphaproteobacteria</taxon>
        <taxon>Hyphomicrobiales</taxon>
        <taxon>Rhizobiaceae</taxon>
        <taxon>Rhizobium/Agrobacterium group</taxon>
        <taxon>Rhizobium</taxon>
    </lineage>
</organism>
<dbReference type="AlphaFoldDB" id="A0A4R3RG36"/>
<evidence type="ECO:0000313" key="3">
    <source>
        <dbReference type="Proteomes" id="UP000295507"/>
    </source>
</evidence>
<proteinExistence type="predicted"/>
<dbReference type="EMBL" id="SMBJ01000003">
    <property type="protein sequence ID" value="TCU27763.1"/>
    <property type="molecule type" value="Genomic_DNA"/>
</dbReference>
<dbReference type="EMBL" id="SMBK01000012">
    <property type="protein sequence ID" value="TCU34550.1"/>
    <property type="molecule type" value="Genomic_DNA"/>
</dbReference>
<sequence length="44" mass="4710">MGPGGPFFLLCRGGLAKTNSYTQYASQILPGIRKIGKNRLVGVE</sequence>
<dbReference type="Proteomes" id="UP000295547">
    <property type="component" value="Unassembled WGS sequence"/>
</dbReference>
<evidence type="ECO:0000313" key="2">
    <source>
        <dbReference type="EMBL" id="TCU34550.1"/>
    </source>
</evidence>
<dbReference type="Proteomes" id="UP000295507">
    <property type="component" value="Unassembled WGS sequence"/>
</dbReference>
<name>A0A4R3RG36_9HYPH</name>
<evidence type="ECO:0000313" key="1">
    <source>
        <dbReference type="EMBL" id="TCU27763.1"/>
    </source>
</evidence>
<comment type="caution">
    <text evidence="2">The sequence shown here is derived from an EMBL/GenBank/DDBJ whole genome shotgun (WGS) entry which is preliminary data.</text>
</comment>
<gene>
    <name evidence="2" type="ORF">EV129_112166</name>
    <name evidence="1" type="ORF">EV130_103166</name>
</gene>
<evidence type="ECO:0000313" key="4">
    <source>
        <dbReference type="Proteomes" id="UP000295547"/>
    </source>
</evidence>